<protein>
    <recommendedName>
        <fullName evidence="4">Glycoside hydrolase family 57</fullName>
    </recommendedName>
</protein>
<dbReference type="AlphaFoldDB" id="E8QXI9"/>
<dbReference type="eggNOG" id="COG1543">
    <property type="taxonomic scope" value="Bacteria"/>
</dbReference>
<evidence type="ECO:0000313" key="2">
    <source>
        <dbReference type="EMBL" id="ADV63037.1"/>
    </source>
</evidence>
<dbReference type="RefSeq" id="WP_013565325.1">
    <property type="nucleotide sequence ID" value="NC_014962.1"/>
</dbReference>
<dbReference type="InterPro" id="IPR028995">
    <property type="entry name" value="Glyco_hydro_57/38_cen_sf"/>
</dbReference>
<dbReference type="KEGG" id="ipa:Isop_2464"/>
<dbReference type="GO" id="GO:0005975">
    <property type="term" value="P:carbohydrate metabolic process"/>
    <property type="evidence" value="ECO:0007669"/>
    <property type="project" value="InterPro"/>
</dbReference>
<dbReference type="STRING" id="575540.Isop_2464"/>
<dbReference type="HOGENOM" id="CLU_526556_0_0_0"/>
<dbReference type="Proteomes" id="UP000008631">
    <property type="component" value="Chromosome"/>
</dbReference>
<reference evidence="2 3" key="2">
    <citation type="journal article" date="2011" name="Stand. Genomic Sci.">
        <title>Complete genome sequence of Isosphaera pallida type strain (IS1B).</title>
        <authorList>
            <consortium name="US DOE Joint Genome Institute (JGI-PGF)"/>
            <person name="Goker M."/>
            <person name="Cleland D."/>
            <person name="Saunders E."/>
            <person name="Lapidus A."/>
            <person name="Nolan M."/>
            <person name="Lucas S."/>
            <person name="Hammon N."/>
            <person name="Deshpande S."/>
            <person name="Cheng J.F."/>
            <person name="Tapia R."/>
            <person name="Han C."/>
            <person name="Goodwin L."/>
            <person name="Pitluck S."/>
            <person name="Liolios K."/>
            <person name="Pagani I."/>
            <person name="Ivanova N."/>
            <person name="Mavromatis K."/>
            <person name="Pati A."/>
            <person name="Chen A."/>
            <person name="Palaniappan K."/>
            <person name="Land M."/>
            <person name="Hauser L."/>
            <person name="Chang Y.J."/>
            <person name="Jeffries C.D."/>
            <person name="Detter J.C."/>
            <person name="Beck B."/>
            <person name="Woyke T."/>
            <person name="Bristow J."/>
            <person name="Eisen J.A."/>
            <person name="Markowitz V."/>
            <person name="Hugenholtz P."/>
            <person name="Kyrpides N.C."/>
            <person name="Klenk H.P."/>
        </authorList>
    </citation>
    <scope>NUCLEOTIDE SEQUENCE [LARGE SCALE GENOMIC DNA]</scope>
    <source>
        <strain evidence="3">ATCC 43644 / DSM 9630 / IS1B</strain>
    </source>
</reference>
<dbReference type="InterPro" id="IPR011330">
    <property type="entry name" value="Glyco_hydro/deAcase_b/a-brl"/>
</dbReference>
<evidence type="ECO:0000256" key="1">
    <source>
        <dbReference type="SAM" id="MobiDB-lite"/>
    </source>
</evidence>
<reference key="1">
    <citation type="submission" date="2010-11" db="EMBL/GenBank/DDBJ databases">
        <title>The complete sequence of chromosome of Isophaera pallida ATCC 43644.</title>
        <authorList>
            <consortium name="US DOE Joint Genome Institute (JGI-PGF)"/>
            <person name="Lucas S."/>
            <person name="Copeland A."/>
            <person name="Lapidus A."/>
            <person name="Bruce D."/>
            <person name="Goodwin L."/>
            <person name="Pitluck S."/>
            <person name="Kyrpides N."/>
            <person name="Mavromatis K."/>
            <person name="Pagani I."/>
            <person name="Ivanova N."/>
            <person name="Saunders E."/>
            <person name="Brettin T."/>
            <person name="Detter J.C."/>
            <person name="Han C."/>
            <person name="Tapia R."/>
            <person name="Land M."/>
            <person name="Hauser L."/>
            <person name="Markowitz V."/>
            <person name="Cheng J.-F."/>
            <person name="Hugenholtz P."/>
            <person name="Woyke T."/>
            <person name="Wu D."/>
            <person name="Eisen J.A."/>
        </authorList>
    </citation>
    <scope>NUCLEOTIDE SEQUENCE</scope>
    <source>
        <strain>ATCC 43644</strain>
    </source>
</reference>
<accession>E8QXI9</accession>
<dbReference type="SUPFAM" id="SSF88713">
    <property type="entry name" value="Glycoside hydrolase/deacetylase"/>
    <property type="match status" value="1"/>
</dbReference>
<proteinExistence type="predicted"/>
<feature type="region of interest" description="Disordered" evidence="1">
    <location>
        <begin position="245"/>
        <end position="277"/>
    </location>
</feature>
<sequence length="517" mass="55668">MIDPRPGRLGLVLLFHHRLPSLGMSVGADWACRAVEYDWPTLLAIESAVSKSPEHGLTVAVSPAWTALANDPVAQSLVRWELVRRAEEAPGEAERARRRHLNDQVLGRLRLDAVGLLSRLARSGAIELVAAAASHAWLPNFESSRVFLNAAVGAALNDHARAYGLASDGFVCPFGGVFPTLDRVVARFGARYQLVEADTLTRGGQTPPGGCAGVLIASTGVASLGIDPVPTAPLIDPDQPGVAWLEDAGDPVETRSDGPHPRTHAHDHPYPPRWSTSPSLGILDADSDQLAAALAEGFLARWATRVDHESKRLHPLTPDDPPPLGLTLVSARDLGGRFAVGAGWLGHVLTKLGRREISPALTSRWRGVTPGRFLDDHPAAVLGRPGPSLGEWWSVRPGDSNLVEECRRAADRLAERLETLAPLLRPASRQPNDAVIIKRILACMTKQMLLAASIDWSSRDGHDLPQRVALNTAFERLDAFAELDAMLSARCVDLERLDALNSGPAFLPDLDLDALMV</sequence>
<dbReference type="InParanoid" id="E8QXI9"/>
<evidence type="ECO:0008006" key="4">
    <source>
        <dbReference type="Google" id="ProtNLM"/>
    </source>
</evidence>
<keyword evidence="3" id="KW-1185">Reference proteome</keyword>
<dbReference type="EMBL" id="CP002353">
    <property type="protein sequence ID" value="ADV63037.1"/>
    <property type="molecule type" value="Genomic_DNA"/>
</dbReference>
<organism evidence="2 3">
    <name type="scientific">Isosphaera pallida (strain ATCC 43644 / DSM 9630 / IS1B)</name>
    <dbReference type="NCBI Taxonomy" id="575540"/>
    <lineage>
        <taxon>Bacteria</taxon>
        <taxon>Pseudomonadati</taxon>
        <taxon>Planctomycetota</taxon>
        <taxon>Planctomycetia</taxon>
        <taxon>Isosphaerales</taxon>
        <taxon>Isosphaeraceae</taxon>
        <taxon>Isosphaera</taxon>
    </lineage>
</organism>
<name>E8QXI9_ISOPI</name>
<gene>
    <name evidence="2" type="ordered locus">Isop_2464</name>
</gene>
<dbReference type="Gene3D" id="3.20.110.10">
    <property type="entry name" value="Glycoside hydrolase 38, N terminal domain"/>
    <property type="match status" value="1"/>
</dbReference>
<evidence type="ECO:0000313" key="3">
    <source>
        <dbReference type="Proteomes" id="UP000008631"/>
    </source>
</evidence>
<dbReference type="OrthoDB" id="9803279at2"/>
<dbReference type="InterPro" id="IPR027291">
    <property type="entry name" value="Glyco_hydro_38_N_sf"/>
</dbReference>
<feature type="compositionally biased region" description="Basic and acidic residues" evidence="1">
    <location>
        <begin position="252"/>
        <end position="270"/>
    </location>
</feature>
<dbReference type="SUPFAM" id="SSF88688">
    <property type="entry name" value="Families 57/38 glycoside transferase middle domain"/>
    <property type="match status" value="1"/>
</dbReference>